<proteinExistence type="inferred from homology"/>
<comment type="function">
    <text evidence="9">F-actin-capping proteins bind in a Ca(2+)-independent manner to the fast growing ends of actin filaments (barbed end) thereby blocking the exchange of subunits at these ends. Unlike other capping proteins (such as gelsolin and severin), these proteins do not sever actin filaments.</text>
</comment>
<dbReference type="Gene3D" id="3.90.1150.210">
    <property type="entry name" value="F-actin capping protein, beta subunit"/>
    <property type="match status" value="1"/>
</dbReference>
<dbReference type="PANTHER" id="PTHR10619">
    <property type="entry name" value="F-ACTIN-CAPPING PROTEIN SUBUNIT BETA"/>
    <property type="match status" value="1"/>
</dbReference>
<comment type="caution">
    <text evidence="10">The sequence shown here is derived from an EMBL/GenBank/DDBJ whole genome shotgun (WGS) entry which is preliminary data.</text>
</comment>
<evidence type="ECO:0000256" key="1">
    <source>
        <dbReference type="ARBA" id="ARBA00004245"/>
    </source>
</evidence>
<organism evidence="10 11">
    <name type="scientific">Aureobasidium pullulans</name>
    <name type="common">Black yeast</name>
    <name type="synonym">Pullularia pullulans</name>
    <dbReference type="NCBI Taxonomy" id="5580"/>
    <lineage>
        <taxon>Eukaryota</taxon>
        <taxon>Fungi</taxon>
        <taxon>Dikarya</taxon>
        <taxon>Ascomycota</taxon>
        <taxon>Pezizomycotina</taxon>
        <taxon>Dothideomycetes</taxon>
        <taxon>Dothideomycetidae</taxon>
        <taxon>Dothideales</taxon>
        <taxon>Saccotheciaceae</taxon>
        <taxon>Aureobasidium</taxon>
    </lineage>
</organism>
<dbReference type="InterPro" id="IPR001698">
    <property type="entry name" value="CAPZB"/>
</dbReference>
<dbReference type="FunFam" id="1.20.58.570:FF:000001">
    <property type="entry name" value="F-actin-capping protein subunit beta"/>
    <property type="match status" value="1"/>
</dbReference>
<protein>
    <recommendedName>
        <fullName evidence="3 9">F-actin-capping protein subunit beta</fullName>
    </recommendedName>
</protein>
<dbReference type="GO" id="GO:0000902">
    <property type="term" value="P:cell morphogenesis"/>
    <property type="evidence" value="ECO:0007669"/>
    <property type="project" value="TreeGrafter"/>
</dbReference>
<gene>
    <name evidence="10" type="ORF">D6D20_01738</name>
</gene>
<reference evidence="10 11" key="1">
    <citation type="submission" date="2018-10" db="EMBL/GenBank/DDBJ databases">
        <title>Fifty Aureobasidium pullulans genomes reveal a recombining polyextremotolerant generalist.</title>
        <authorList>
            <person name="Gostincar C."/>
            <person name="Turk M."/>
            <person name="Zajc J."/>
            <person name="Gunde-Cimerman N."/>
        </authorList>
    </citation>
    <scope>NUCLEOTIDE SEQUENCE [LARGE SCALE GENOMIC DNA]</scope>
    <source>
        <strain evidence="10 11">EXF-10751</strain>
    </source>
</reference>
<evidence type="ECO:0000256" key="8">
    <source>
        <dbReference type="ARBA" id="ARBA00044965"/>
    </source>
</evidence>
<dbReference type="GO" id="GO:0008290">
    <property type="term" value="C:F-actin capping protein complex"/>
    <property type="evidence" value="ECO:0007669"/>
    <property type="project" value="UniProtKB-UniRule"/>
</dbReference>
<evidence type="ECO:0000313" key="11">
    <source>
        <dbReference type="Proteomes" id="UP000310421"/>
    </source>
</evidence>
<keyword evidence="5 9" id="KW-0963">Cytoplasm</keyword>
<dbReference type="InterPro" id="IPR037282">
    <property type="entry name" value="CapZ_alpha/beta"/>
</dbReference>
<dbReference type="PROSITE" id="PS00231">
    <property type="entry name" value="F_ACTIN_CAPPING_BETA"/>
    <property type="match status" value="1"/>
</dbReference>
<evidence type="ECO:0000256" key="4">
    <source>
        <dbReference type="ARBA" id="ARBA00022467"/>
    </source>
</evidence>
<dbReference type="EMBL" id="QZAN01000010">
    <property type="protein sequence ID" value="THW65893.1"/>
    <property type="molecule type" value="Genomic_DNA"/>
</dbReference>
<dbReference type="InterPro" id="IPR019771">
    <property type="entry name" value="F-actin_capping_bsu_CS"/>
</dbReference>
<dbReference type="Pfam" id="PF01115">
    <property type="entry name" value="F_actin_cap_B"/>
    <property type="match status" value="2"/>
</dbReference>
<dbReference type="InterPro" id="IPR043175">
    <property type="entry name" value="CAPZB_N"/>
</dbReference>
<keyword evidence="7 9" id="KW-0206">Cytoskeleton</keyword>
<dbReference type="GO" id="GO:0030479">
    <property type="term" value="C:actin cortical patch"/>
    <property type="evidence" value="ECO:0007669"/>
    <property type="project" value="TreeGrafter"/>
</dbReference>
<evidence type="ECO:0000256" key="6">
    <source>
        <dbReference type="ARBA" id="ARBA00023203"/>
    </source>
</evidence>
<dbReference type="GO" id="GO:0030036">
    <property type="term" value="P:actin cytoskeleton organization"/>
    <property type="evidence" value="ECO:0007669"/>
    <property type="project" value="InterPro"/>
</dbReference>
<comment type="subcellular location">
    <subcellularLocation>
        <location evidence="1 9">Cytoplasm</location>
        <location evidence="1 9">Cytoskeleton</location>
    </subcellularLocation>
</comment>
<dbReference type="SUPFAM" id="SSF90096">
    <property type="entry name" value="Subunits of heterodimeric actin filament capping protein Capz"/>
    <property type="match status" value="1"/>
</dbReference>
<comment type="subunit">
    <text evidence="9">Heterodimer of an alpha and a beta subunit.</text>
</comment>
<evidence type="ECO:0000256" key="3">
    <source>
        <dbReference type="ARBA" id="ARBA00021859"/>
    </source>
</evidence>
<dbReference type="GO" id="GO:0051016">
    <property type="term" value="P:barbed-end actin filament capping"/>
    <property type="evidence" value="ECO:0007669"/>
    <property type="project" value="UniProtKB-UniRule"/>
</dbReference>
<name>A0A4S8ZJ31_AURPU</name>
<evidence type="ECO:0000256" key="7">
    <source>
        <dbReference type="ARBA" id="ARBA00023212"/>
    </source>
</evidence>
<evidence type="ECO:0000256" key="9">
    <source>
        <dbReference type="RuleBase" id="RU365078"/>
    </source>
</evidence>
<accession>A0A4S8ZJ31</accession>
<sequence length="300" mass="33730">MSTNSTVRCKAQTSLILSEPIPNHKYISDLLRRLNPKNTATNLSAICSLVPEHEEELLASVDQPLEVRRCKKTGRDYLLCDYNRDGDSYRSPWSNEFDPPVEDAEMSSERVRRLEVRANEAFDVYRELEKDTMETRALRLKGEYRYYEGGTSSVYLWNLDDGFAGVVLLKKSSSQTAASGAWDSIHVLEVAERGRTAKYKLTSTVILNLGTKGDALGSLDLAGNMTRQVEADMPVDADETHVANIGKLVEDMELKMRNLLQEVYFGKAKDVVGDLRSIPPLSEANRDRVAQREMISSMGR</sequence>
<comment type="subunit">
    <text evidence="8">Component of the F-actin capping complex, composed of a heterodimer of an alpha and a beta subunit.</text>
</comment>
<dbReference type="GO" id="GO:0051015">
    <property type="term" value="F:actin filament binding"/>
    <property type="evidence" value="ECO:0007669"/>
    <property type="project" value="TreeGrafter"/>
</dbReference>
<evidence type="ECO:0000256" key="2">
    <source>
        <dbReference type="ARBA" id="ARBA00006039"/>
    </source>
</evidence>
<dbReference type="AlphaFoldDB" id="A0A4S8ZJ31"/>
<comment type="similarity">
    <text evidence="2 9">Belongs to the F-actin-capping protein beta subunit family.</text>
</comment>
<dbReference type="InterPro" id="IPR042276">
    <property type="entry name" value="CapZ_alpha/beta_2"/>
</dbReference>
<dbReference type="PRINTS" id="PR00192">
    <property type="entry name" value="FACTINCAPB"/>
</dbReference>
<dbReference type="PANTHER" id="PTHR10619:SF0">
    <property type="entry name" value="F-ACTIN-CAPPING PROTEIN SUBUNIT BETA ISOFORMS 1 AND 2"/>
    <property type="match status" value="1"/>
</dbReference>
<keyword evidence="4 9" id="KW-0117">Actin capping</keyword>
<evidence type="ECO:0000313" key="10">
    <source>
        <dbReference type="EMBL" id="THW65893.1"/>
    </source>
</evidence>
<keyword evidence="6 9" id="KW-0009">Actin-binding</keyword>
<evidence type="ECO:0000256" key="5">
    <source>
        <dbReference type="ARBA" id="ARBA00022490"/>
    </source>
</evidence>
<dbReference type="Gene3D" id="1.20.58.570">
    <property type="match status" value="1"/>
</dbReference>
<dbReference type="Proteomes" id="UP000310421">
    <property type="component" value="Unassembled WGS sequence"/>
</dbReference>